<dbReference type="PANTHER" id="PTHR24416:SF611">
    <property type="entry name" value="TYROSINE-PROTEIN KINASE TRANSMEMBRANE RECEPTOR ROR"/>
    <property type="match status" value="1"/>
</dbReference>
<dbReference type="GO" id="GO:0004714">
    <property type="term" value="F:transmembrane receptor protein tyrosine kinase activity"/>
    <property type="evidence" value="ECO:0007669"/>
    <property type="project" value="TreeGrafter"/>
</dbReference>
<dbReference type="Gene3D" id="1.10.510.10">
    <property type="entry name" value="Transferase(Phosphotransferase) domain 1"/>
    <property type="match status" value="1"/>
</dbReference>
<dbReference type="InterPro" id="IPR000719">
    <property type="entry name" value="Prot_kinase_dom"/>
</dbReference>
<dbReference type="InterPro" id="IPR000595">
    <property type="entry name" value="cNMP-bd_dom"/>
</dbReference>
<dbReference type="GO" id="GO:0005886">
    <property type="term" value="C:plasma membrane"/>
    <property type="evidence" value="ECO:0007669"/>
    <property type="project" value="TreeGrafter"/>
</dbReference>
<dbReference type="InterPro" id="IPR001245">
    <property type="entry name" value="Ser-Thr/Tyr_kinase_cat_dom"/>
</dbReference>
<evidence type="ECO:0000256" key="2">
    <source>
        <dbReference type="PIRSR" id="PIRSR000615-2"/>
    </source>
</evidence>
<evidence type="ECO:0000259" key="6">
    <source>
        <dbReference type="PROSITE" id="PS50011"/>
    </source>
</evidence>
<dbReference type="PANTHER" id="PTHR24416">
    <property type="entry name" value="TYROSINE-PROTEIN KINASE RECEPTOR"/>
    <property type="match status" value="1"/>
</dbReference>
<evidence type="ECO:0000259" key="7">
    <source>
        <dbReference type="PROSITE" id="PS50042"/>
    </source>
</evidence>
<keyword evidence="3" id="KW-0460">Magnesium</keyword>
<feature type="binding site" evidence="2">
    <location>
        <position position="196"/>
    </location>
    <ligand>
        <name>ATP</name>
        <dbReference type="ChEBI" id="CHEBI:30616"/>
    </ligand>
</feature>
<dbReference type="AlphaFoldDB" id="A0A914E993"/>
<dbReference type="GO" id="GO:0046872">
    <property type="term" value="F:metal ion binding"/>
    <property type="evidence" value="ECO:0007669"/>
    <property type="project" value="UniProtKB-KW"/>
</dbReference>
<sequence>MVYHGPCLSEPTNGTCPIGSPTNVSFEVICNTRRKNCHIKRFIEISGVGLKDYGILVCAFYEHYKKVDNYTWYSYFNHAQLIEVPISMRITAAGAQDEYEMRTLFGYGSVLLILIGLLFITMIQKSRQRKPLAANMLQFIKADEWELNEIDVAINYAHRLGIGSTAEVYKGELSSDFKTPANGPVVLDEKHQAAVKILKKNITEMSKNEFFAEIEIYKRIGRHPRLVNLIGVMQLRRPPLIVIEYCAKGDLRRFLASCRQYANELMKREYNLHEMDDIHSIPKVNEDLILSLKRALRLALQICLGMEYLATQQIIHNDIASRNIFLTEKSSLKIGDFGLSSREENPTKISFSFLKDFRLRWLAPEVLQQEGSSLKSDMWSFGVVLYELLTLGGVPYTSCNNIQDLLDLLKSGERAQKPQFCPEKLFPIIQDCWQWEPSARPDCHDVTSFLTEFYDSVDNKDDDDDIHVTNFYLQPDPNNEIYSLPVTRKISASPVTRLKSNDGSSRPSSKTVNFENKPPTDLIDETKRLLGFL</sequence>
<evidence type="ECO:0000256" key="1">
    <source>
        <dbReference type="PIRSR" id="PIRSR000615-1"/>
    </source>
</evidence>
<dbReference type="InterPro" id="IPR011009">
    <property type="entry name" value="Kinase-like_dom_sf"/>
</dbReference>
<evidence type="ECO:0000256" key="5">
    <source>
        <dbReference type="SAM" id="Phobius"/>
    </source>
</evidence>
<evidence type="ECO:0000256" key="4">
    <source>
        <dbReference type="SAM" id="MobiDB-lite"/>
    </source>
</evidence>
<feature type="binding site" evidence="2">
    <location>
        <begin position="244"/>
        <end position="250"/>
    </location>
    <ligand>
        <name>ATP</name>
        <dbReference type="ChEBI" id="CHEBI:30616"/>
    </ligand>
</feature>
<organism evidence="8 9">
    <name type="scientific">Acrobeloides nanus</name>
    <dbReference type="NCBI Taxonomy" id="290746"/>
    <lineage>
        <taxon>Eukaryota</taxon>
        <taxon>Metazoa</taxon>
        <taxon>Ecdysozoa</taxon>
        <taxon>Nematoda</taxon>
        <taxon>Chromadorea</taxon>
        <taxon>Rhabditida</taxon>
        <taxon>Tylenchina</taxon>
        <taxon>Cephalobomorpha</taxon>
        <taxon>Cephaloboidea</taxon>
        <taxon>Cephalobidae</taxon>
        <taxon>Acrobeloides</taxon>
    </lineage>
</organism>
<feature type="binding site" evidence="3">
    <location>
        <position position="323"/>
    </location>
    <ligand>
        <name>Mg(2+)</name>
        <dbReference type="ChEBI" id="CHEBI:18420"/>
    </ligand>
</feature>
<keyword evidence="5" id="KW-0472">Membrane</keyword>
<feature type="compositionally biased region" description="Polar residues" evidence="4">
    <location>
        <begin position="501"/>
        <end position="514"/>
    </location>
</feature>
<keyword evidence="5" id="KW-0812">Transmembrane</keyword>
<dbReference type="Gene3D" id="3.30.200.20">
    <property type="entry name" value="Phosphorylase Kinase, domain 1"/>
    <property type="match status" value="1"/>
</dbReference>
<feature type="binding site" evidence="2">
    <location>
        <position position="322"/>
    </location>
    <ligand>
        <name>ATP</name>
        <dbReference type="ChEBI" id="CHEBI:30616"/>
    </ligand>
</feature>
<feature type="domain" description="Protein kinase" evidence="6">
    <location>
        <begin position="154"/>
        <end position="454"/>
    </location>
</feature>
<feature type="active site" description="Proton acceptor" evidence="1">
    <location>
        <position position="318"/>
    </location>
</feature>
<dbReference type="PROSITE" id="PS50011">
    <property type="entry name" value="PROTEIN_KINASE_DOM"/>
    <property type="match status" value="1"/>
</dbReference>
<evidence type="ECO:0000313" key="9">
    <source>
        <dbReference type="WBParaSite" id="ACRNAN_scaffold6204.g6580.t1"/>
    </source>
</evidence>
<dbReference type="PROSITE" id="PS00109">
    <property type="entry name" value="PROTEIN_KINASE_TYR"/>
    <property type="match status" value="1"/>
</dbReference>
<keyword evidence="3" id="KW-0479">Metal-binding</keyword>
<dbReference type="GO" id="GO:0043235">
    <property type="term" value="C:receptor complex"/>
    <property type="evidence" value="ECO:0007669"/>
    <property type="project" value="TreeGrafter"/>
</dbReference>
<keyword evidence="5" id="KW-1133">Transmembrane helix</keyword>
<dbReference type="SUPFAM" id="SSF56112">
    <property type="entry name" value="Protein kinase-like (PK-like)"/>
    <property type="match status" value="1"/>
</dbReference>
<feature type="transmembrane region" description="Helical" evidence="5">
    <location>
        <begin position="104"/>
        <end position="123"/>
    </location>
</feature>
<name>A0A914E993_9BILA</name>
<reference evidence="9" key="1">
    <citation type="submission" date="2022-11" db="UniProtKB">
        <authorList>
            <consortium name="WormBaseParasite"/>
        </authorList>
    </citation>
    <scope>IDENTIFICATION</scope>
</reference>
<dbReference type="CDD" id="cd00192">
    <property type="entry name" value="PTKc"/>
    <property type="match status" value="1"/>
</dbReference>
<evidence type="ECO:0000256" key="3">
    <source>
        <dbReference type="PIRSR" id="PIRSR000615-3"/>
    </source>
</evidence>
<dbReference type="WBParaSite" id="ACRNAN_scaffold6204.g6580.t1">
    <property type="protein sequence ID" value="ACRNAN_scaffold6204.g6580.t1"/>
    <property type="gene ID" value="ACRNAN_scaffold6204.g6580"/>
</dbReference>
<dbReference type="GO" id="GO:0007169">
    <property type="term" value="P:cell surface receptor protein tyrosine kinase signaling pathway"/>
    <property type="evidence" value="ECO:0007669"/>
    <property type="project" value="TreeGrafter"/>
</dbReference>
<dbReference type="InterPro" id="IPR008266">
    <property type="entry name" value="Tyr_kinase_AS"/>
</dbReference>
<evidence type="ECO:0000313" key="8">
    <source>
        <dbReference type="Proteomes" id="UP000887540"/>
    </source>
</evidence>
<dbReference type="Proteomes" id="UP000887540">
    <property type="component" value="Unplaced"/>
</dbReference>
<feature type="domain" description="Cyclic nucleotide-binding" evidence="7">
    <location>
        <begin position="138"/>
        <end position="230"/>
    </location>
</feature>
<accession>A0A914E993</accession>
<proteinExistence type="predicted"/>
<dbReference type="InterPro" id="IPR050122">
    <property type="entry name" value="RTK"/>
</dbReference>
<dbReference type="PRINTS" id="PR00109">
    <property type="entry name" value="TYRKINASE"/>
</dbReference>
<feature type="binding site" evidence="3">
    <location>
        <position position="336"/>
    </location>
    <ligand>
        <name>Mg(2+)</name>
        <dbReference type="ChEBI" id="CHEBI:18420"/>
    </ligand>
</feature>
<dbReference type="Pfam" id="PF07714">
    <property type="entry name" value="PK_Tyr_Ser-Thr"/>
    <property type="match status" value="1"/>
</dbReference>
<keyword evidence="2" id="KW-0547">Nucleotide-binding</keyword>
<keyword evidence="2" id="KW-0067">ATP-binding</keyword>
<protein>
    <submittedName>
        <fullName evidence="9">Protein kinase domain-containing protein</fullName>
    </submittedName>
</protein>
<dbReference type="GO" id="GO:0005524">
    <property type="term" value="F:ATP binding"/>
    <property type="evidence" value="ECO:0007669"/>
    <property type="project" value="UniProtKB-KW"/>
</dbReference>
<dbReference type="PROSITE" id="PS50042">
    <property type="entry name" value="CNMP_BINDING_3"/>
    <property type="match status" value="1"/>
</dbReference>
<feature type="region of interest" description="Disordered" evidence="4">
    <location>
        <begin position="496"/>
        <end position="519"/>
    </location>
</feature>
<keyword evidence="8" id="KW-1185">Reference proteome</keyword>